<accession>F6HY52</accession>
<evidence type="ECO:0000256" key="9">
    <source>
        <dbReference type="ARBA" id="ARBA00023136"/>
    </source>
</evidence>
<dbReference type="InParanoid" id="F6HY52"/>
<keyword evidence="9 11" id="KW-0472">Membrane</keyword>
<keyword evidence="5 10" id="KW-0547">Nucleotide-binding</keyword>
<dbReference type="eggNOG" id="ENOG502QQCZ">
    <property type="taxonomic scope" value="Eukaryota"/>
</dbReference>
<evidence type="ECO:0000256" key="3">
    <source>
        <dbReference type="ARBA" id="ARBA00022692"/>
    </source>
</evidence>
<name>F6HY52_VITVI</name>
<dbReference type="Gene3D" id="3.80.10.10">
    <property type="entry name" value="Ribonuclease Inhibitor"/>
    <property type="match status" value="1"/>
</dbReference>
<dbReference type="PaxDb" id="29760-VIT_09s0002g02770.t01"/>
<evidence type="ECO:0000256" key="10">
    <source>
        <dbReference type="PROSITE-ProRule" id="PRU10141"/>
    </source>
</evidence>
<dbReference type="HOGENOM" id="CLU_000288_41_1_1"/>
<dbReference type="PANTHER" id="PTHR45631">
    <property type="entry name" value="OS07G0107800 PROTEIN-RELATED"/>
    <property type="match status" value="1"/>
</dbReference>
<dbReference type="InterPro" id="IPR008271">
    <property type="entry name" value="Ser/Thr_kinase_AS"/>
</dbReference>
<dbReference type="PROSITE" id="PS00108">
    <property type="entry name" value="PROTEIN_KINASE_ST"/>
    <property type="match status" value="1"/>
</dbReference>
<keyword evidence="4" id="KW-0732">Signal</keyword>
<feature type="transmembrane region" description="Helical" evidence="11">
    <location>
        <begin position="467"/>
        <end position="490"/>
    </location>
</feature>
<dbReference type="PANTHER" id="PTHR45631:SF206">
    <property type="entry name" value="PROTEIN KINASE DOMAIN-CONTAINING PROTEIN"/>
    <property type="match status" value="1"/>
</dbReference>
<protein>
    <recommendedName>
        <fullName evidence="12">Protein kinase domain-containing protein</fullName>
    </recommendedName>
</protein>
<dbReference type="InterPro" id="IPR032675">
    <property type="entry name" value="LRR_dom_sf"/>
</dbReference>
<evidence type="ECO:0000256" key="4">
    <source>
        <dbReference type="ARBA" id="ARBA00022729"/>
    </source>
</evidence>
<evidence type="ECO:0000256" key="1">
    <source>
        <dbReference type="ARBA" id="ARBA00004167"/>
    </source>
</evidence>
<evidence type="ECO:0000256" key="5">
    <source>
        <dbReference type="ARBA" id="ARBA00022741"/>
    </source>
</evidence>
<dbReference type="SUPFAM" id="SSF52058">
    <property type="entry name" value="L domain-like"/>
    <property type="match status" value="1"/>
</dbReference>
<dbReference type="SMART" id="SM00220">
    <property type="entry name" value="S_TKc"/>
    <property type="match status" value="1"/>
</dbReference>
<dbReference type="EMBL" id="FN596494">
    <property type="protein sequence ID" value="CCB59375.1"/>
    <property type="molecule type" value="Genomic_DNA"/>
</dbReference>
<organism evidence="13 14">
    <name type="scientific">Vitis vinifera</name>
    <name type="common">Grape</name>
    <dbReference type="NCBI Taxonomy" id="29760"/>
    <lineage>
        <taxon>Eukaryota</taxon>
        <taxon>Viridiplantae</taxon>
        <taxon>Streptophyta</taxon>
        <taxon>Embryophyta</taxon>
        <taxon>Tracheophyta</taxon>
        <taxon>Spermatophyta</taxon>
        <taxon>Magnoliopsida</taxon>
        <taxon>eudicotyledons</taxon>
        <taxon>Gunneridae</taxon>
        <taxon>Pentapetalae</taxon>
        <taxon>rosids</taxon>
        <taxon>Vitales</taxon>
        <taxon>Vitaceae</taxon>
        <taxon>Viteae</taxon>
        <taxon>Vitis</taxon>
    </lineage>
</organism>
<feature type="binding site" evidence="10">
    <location>
        <position position="546"/>
    </location>
    <ligand>
        <name>ATP</name>
        <dbReference type="ChEBI" id="CHEBI:30616"/>
    </ligand>
</feature>
<gene>
    <name evidence="13" type="ordered locus">VIT_09s0002g02770</name>
</gene>
<comment type="subcellular location">
    <subcellularLocation>
        <location evidence="1">Membrane</location>
        <topology evidence="1">Single-pass membrane protein</topology>
    </subcellularLocation>
</comment>
<evidence type="ECO:0000256" key="11">
    <source>
        <dbReference type="SAM" id="Phobius"/>
    </source>
</evidence>
<dbReference type="SUPFAM" id="SSF56112">
    <property type="entry name" value="Protein kinase-like (PK-like)"/>
    <property type="match status" value="1"/>
</dbReference>
<dbReference type="Pfam" id="PF00069">
    <property type="entry name" value="Pkinase"/>
    <property type="match status" value="1"/>
</dbReference>
<dbReference type="Gene3D" id="3.30.200.20">
    <property type="entry name" value="Phosphorylase Kinase, domain 1"/>
    <property type="match status" value="1"/>
</dbReference>
<reference evidence="14" key="1">
    <citation type="journal article" date="2007" name="Nature">
        <title>The grapevine genome sequence suggests ancestral hexaploidization in major angiosperm phyla.</title>
        <authorList>
            <consortium name="The French-Italian Public Consortium for Grapevine Genome Characterization."/>
            <person name="Jaillon O."/>
            <person name="Aury J.-M."/>
            <person name="Noel B."/>
            <person name="Policriti A."/>
            <person name="Clepet C."/>
            <person name="Casagrande A."/>
            <person name="Choisne N."/>
            <person name="Aubourg S."/>
            <person name="Vitulo N."/>
            <person name="Jubin C."/>
            <person name="Vezzi A."/>
            <person name="Legeai F."/>
            <person name="Hugueney P."/>
            <person name="Dasilva C."/>
            <person name="Horner D."/>
            <person name="Mica E."/>
            <person name="Jublot D."/>
            <person name="Poulain J."/>
            <person name="Bruyere C."/>
            <person name="Billault A."/>
            <person name="Segurens B."/>
            <person name="Gouyvenoux M."/>
            <person name="Ugarte E."/>
            <person name="Cattonaro F."/>
            <person name="Anthouard V."/>
            <person name="Vico V."/>
            <person name="Del Fabbro C."/>
            <person name="Alaux M."/>
            <person name="Di Gaspero G."/>
            <person name="Dumas V."/>
            <person name="Felice N."/>
            <person name="Paillard S."/>
            <person name="Juman I."/>
            <person name="Moroldo M."/>
            <person name="Scalabrin S."/>
            <person name="Canaguier A."/>
            <person name="Le Clainche I."/>
            <person name="Malacrida G."/>
            <person name="Durand E."/>
            <person name="Pesole G."/>
            <person name="Laucou V."/>
            <person name="Chatelet P."/>
            <person name="Merdinoglu D."/>
            <person name="Delledonne M."/>
            <person name="Pezzotti M."/>
            <person name="Lecharny A."/>
            <person name="Scarpelli C."/>
            <person name="Artiguenave F."/>
            <person name="Pe M.E."/>
            <person name="Valle G."/>
            <person name="Morgante M."/>
            <person name="Caboche M."/>
            <person name="Adam-Blondon A.-F."/>
            <person name="Weissenbach J."/>
            <person name="Quetier F."/>
            <person name="Wincker P."/>
        </authorList>
    </citation>
    <scope>NUCLEOTIDE SEQUENCE [LARGE SCALE GENOMIC DNA]</scope>
    <source>
        <strain evidence="14">cv. Pinot noir / PN40024</strain>
    </source>
</reference>
<dbReference type="InterPro" id="IPR024788">
    <property type="entry name" value="Malectin-like_Carb-bd_dom"/>
</dbReference>
<feature type="domain" description="Protein kinase" evidence="12">
    <location>
        <begin position="518"/>
        <end position="778"/>
    </location>
</feature>
<dbReference type="GO" id="GO:0005524">
    <property type="term" value="F:ATP binding"/>
    <property type="evidence" value="ECO:0007669"/>
    <property type="project" value="UniProtKB-UniRule"/>
</dbReference>
<evidence type="ECO:0000313" key="13">
    <source>
        <dbReference type="EMBL" id="CCB59375.1"/>
    </source>
</evidence>
<dbReference type="PROSITE" id="PS00107">
    <property type="entry name" value="PROTEIN_KINASE_ATP"/>
    <property type="match status" value="1"/>
</dbReference>
<keyword evidence="3 11" id="KW-0812">Transmembrane</keyword>
<evidence type="ECO:0000259" key="12">
    <source>
        <dbReference type="PROSITE" id="PS50011"/>
    </source>
</evidence>
<keyword evidence="7 10" id="KW-0067">ATP-binding</keyword>
<evidence type="ECO:0000256" key="2">
    <source>
        <dbReference type="ARBA" id="ARBA00022679"/>
    </source>
</evidence>
<keyword evidence="8 11" id="KW-1133">Transmembrane helix</keyword>
<dbReference type="SMR" id="F6HY52"/>
<dbReference type="InterPro" id="IPR011009">
    <property type="entry name" value="Kinase-like_dom_sf"/>
</dbReference>
<keyword evidence="14" id="KW-1185">Reference proteome</keyword>
<dbReference type="InterPro" id="IPR000719">
    <property type="entry name" value="Prot_kinase_dom"/>
</dbReference>
<dbReference type="AlphaFoldDB" id="F6HY52"/>
<dbReference type="Pfam" id="PF12819">
    <property type="entry name" value="Malectin_like"/>
    <property type="match status" value="1"/>
</dbReference>
<evidence type="ECO:0000256" key="7">
    <source>
        <dbReference type="ARBA" id="ARBA00022840"/>
    </source>
</evidence>
<evidence type="ECO:0000313" key="14">
    <source>
        <dbReference type="Proteomes" id="UP000009183"/>
    </source>
</evidence>
<sequence>MDSKYCVGFISIDCGIAEGSDYKDNTTGLLYTSDAKFIDTGINGKISSKFTSATLIPQLTNVRSFPEGAKNCYTLRPKNGKNNNYLIRAFFMYGNYDSKDQPPEFKLHLGVEEWDTVNITHSDKIVRREIIHVPKTDDIYVCLANTGSGTPFISALELRPLDNSTYTTESGSLELFTRVDVGSTTNETVRYKDDVFDRIWDPVSWDYWAPINSRYVSGTLSNNEYKPPSNVMSTAVIPGLDSLSLEFYWDTDDPSQQFYVYMYFAEVEQLEAGELREFKISLNGGSWRGPIVPEKMIPTTIWNTDSISAPGSLNFSISKTDNSTRPPILNALEIYSVKHFLQSPTGQNEVDAIKKIKSVYKVMKSSWQGDPCIPRDYLWDGLTCSDNGYDAPSIISLNLSSSNLTGRIDGSFSNLTSLQHLNLSWNNFIGSVPLALIKQADGGTLSLSLDGNPHLCKTSSCKWKNPIVPIVSCAVFVLVLLGVFAIFWIYKRKQRQEEKIMRQNNRNVSYSEIVSITGNFQQVIGKGGFGKVYSGHLSDGTQVAVKMLSSPSIHGSKQCRTEASFFIYISINLVSLLGYCDESPNMGLMYEYMANGNLQECLSGCIPLEYLHNGCKPPIIHRDVKTANILLDEKLQAKVADFGLSRCLTPENGNCLSGSNFSTAISGTPGYLDPEYYTSLRLDEKSDVYSFGIVLLELITGQPPIIKQGEESMLHIVQWVSPIIKRGEIRDIVDQRLQGDFDISSVGKAIDIAMACVTYSSTTRPTMSHVLLELKGCLNIEIAPERTRSMEEDNEKQANDSLEMIFVSTEIPKGPQER</sequence>
<keyword evidence="2" id="KW-0808">Transferase</keyword>
<dbReference type="PROSITE" id="PS50011">
    <property type="entry name" value="PROTEIN_KINASE_DOM"/>
    <property type="match status" value="1"/>
</dbReference>
<keyword evidence="6" id="KW-0418">Kinase</keyword>
<evidence type="ECO:0000256" key="8">
    <source>
        <dbReference type="ARBA" id="ARBA00022989"/>
    </source>
</evidence>
<evidence type="ECO:0000256" key="6">
    <source>
        <dbReference type="ARBA" id="ARBA00022777"/>
    </source>
</evidence>
<dbReference type="GO" id="GO:0004672">
    <property type="term" value="F:protein kinase activity"/>
    <property type="evidence" value="ECO:0007669"/>
    <property type="project" value="InterPro"/>
</dbReference>
<dbReference type="InterPro" id="IPR017441">
    <property type="entry name" value="Protein_kinase_ATP_BS"/>
</dbReference>
<dbReference type="GO" id="GO:0016020">
    <property type="term" value="C:membrane"/>
    <property type="evidence" value="ECO:0007669"/>
    <property type="project" value="UniProtKB-SubCell"/>
</dbReference>
<dbReference type="Gene3D" id="1.10.510.10">
    <property type="entry name" value="Transferase(Phosphotransferase) domain 1"/>
    <property type="match status" value="1"/>
</dbReference>
<dbReference type="Proteomes" id="UP000009183">
    <property type="component" value="Chromosome 9"/>
</dbReference>
<proteinExistence type="predicted"/>